<protein>
    <submittedName>
        <fullName evidence="1">Small subunit ribosomal protein</fullName>
    </submittedName>
</protein>
<dbReference type="EMBL" id="PQIB02000009">
    <property type="protein sequence ID" value="RLM99362.1"/>
    <property type="molecule type" value="Genomic_DNA"/>
</dbReference>
<evidence type="ECO:0000313" key="1">
    <source>
        <dbReference type="EMBL" id="RLM99362.1"/>
    </source>
</evidence>
<keyword evidence="2" id="KW-1185">Reference proteome</keyword>
<dbReference type="Proteomes" id="UP000275267">
    <property type="component" value="Unassembled WGS sequence"/>
</dbReference>
<sequence length="96" mass="10578">MGLRSVVMKVKGASFFKKKKKVILSWGEGFRGERVWPHWGEIVARSLDLDGTPVLELPNLPASPALATPGREHLVPMQKNGDGRGYHSTTLVQEKG</sequence>
<keyword evidence="1" id="KW-0687">Ribonucleoprotein</keyword>
<dbReference type="GO" id="GO:0005840">
    <property type="term" value="C:ribosome"/>
    <property type="evidence" value="ECO:0007669"/>
    <property type="project" value="UniProtKB-KW"/>
</dbReference>
<proteinExistence type="predicted"/>
<dbReference type="AlphaFoldDB" id="A0A3L6R9L5"/>
<keyword evidence="1" id="KW-0689">Ribosomal protein</keyword>
<name>A0A3L6R9L5_PANMI</name>
<gene>
    <name evidence="1" type="ORF">C2845_PM06G01390</name>
</gene>
<reference evidence="2" key="1">
    <citation type="journal article" date="2019" name="Nat. Commun.">
        <title>The genome of broomcorn millet.</title>
        <authorList>
            <person name="Zou C."/>
            <person name="Miki D."/>
            <person name="Li D."/>
            <person name="Tang Q."/>
            <person name="Xiao L."/>
            <person name="Rajput S."/>
            <person name="Deng P."/>
            <person name="Jia W."/>
            <person name="Huang R."/>
            <person name="Zhang M."/>
            <person name="Sun Y."/>
            <person name="Hu J."/>
            <person name="Fu X."/>
            <person name="Schnable P.S."/>
            <person name="Li F."/>
            <person name="Zhang H."/>
            <person name="Feng B."/>
            <person name="Zhu X."/>
            <person name="Liu R."/>
            <person name="Schnable J.C."/>
            <person name="Zhu J.-K."/>
            <person name="Zhang H."/>
        </authorList>
    </citation>
    <scope>NUCLEOTIDE SEQUENCE [LARGE SCALE GENOMIC DNA]</scope>
</reference>
<accession>A0A3L6R9L5</accession>
<evidence type="ECO:0000313" key="2">
    <source>
        <dbReference type="Proteomes" id="UP000275267"/>
    </source>
</evidence>
<organism evidence="1 2">
    <name type="scientific">Panicum miliaceum</name>
    <name type="common">Proso millet</name>
    <name type="synonym">Broomcorn millet</name>
    <dbReference type="NCBI Taxonomy" id="4540"/>
    <lineage>
        <taxon>Eukaryota</taxon>
        <taxon>Viridiplantae</taxon>
        <taxon>Streptophyta</taxon>
        <taxon>Embryophyta</taxon>
        <taxon>Tracheophyta</taxon>
        <taxon>Spermatophyta</taxon>
        <taxon>Magnoliopsida</taxon>
        <taxon>Liliopsida</taxon>
        <taxon>Poales</taxon>
        <taxon>Poaceae</taxon>
        <taxon>PACMAD clade</taxon>
        <taxon>Panicoideae</taxon>
        <taxon>Panicodae</taxon>
        <taxon>Paniceae</taxon>
        <taxon>Panicinae</taxon>
        <taxon>Panicum</taxon>
        <taxon>Panicum sect. Panicum</taxon>
    </lineage>
</organism>
<comment type="caution">
    <text evidence="1">The sequence shown here is derived from an EMBL/GenBank/DDBJ whole genome shotgun (WGS) entry which is preliminary data.</text>
</comment>